<dbReference type="InterPro" id="IPR002301">
    <property type="entry name" value="Ile-tRNA-ligase"/>
</dbReference>
<dbReference type="InterPro" id="IPR010663">
    <property type="entry name" value="Znf_FPG/IleRS"/>
</dbReference>
<dbReference type="PANTHER" id="PTHR42765">
    <property type="entry name" value="SOLEUCYL-TRNA SYNTHETASE"/>
    <property type="match status" value="1"/>
</dbReference>
<feature type="binding site" evidence="10">
    <location>
        <position position="911"/>
    </location>
    <ligand>
        <name>Zn(2+)</name>
        <dbReference type="ChEBI" id="CHEBI:29105"/>
    </ligand>
</feature>
<keyword evidence="10" id="KW-0862">Zinc</keyword>
<dbReference type="GO" id="GO:0006428">
    <property type="term" value="P:isoleucyl-tRNA aminoacylation"/>
    <property type="evidence" value="ECO:0007669"/>
    <property type="project" value="UniProtKB-UniRule"/>
</dbReference>
<comment type="subunit">
    <text evidence="10">Monomer.</text>
</comment>
<reference evidence="14" key="2">
    <citation type="submission" date="2022-06" db="EMBL/GenBank/DDBJ databases">
        <title>Thermospira aquatica gen. nov., sp. nov.</title>
        <authorList>
            <person name="Ben Ali Gam Z."/>
            <person name="Labat M."/>
        </authorList>
    </citation>
    <scope>NUCLEOTIDE SEQUENCE</scope>
    <source>
        <strain evidence="14">F1F22</strain>
    </source>
</reference>
<dbReference type="SUPFAM" id="SSF47323">
    <property type="entry name" value="Anticodon-binding domain of a subclass of class I aminoacyl-tRNA synthetases"/>
    <property type="match status" value="1"/>
</dbReference>
<dbReference type="HAMAP" id="MF_02002">
    <property type="entry name" value="Ile_tRNA_synth_type1"/>
    <property type="match status" value="1"/>
</dbReference>
<dbReference type="InterPro" id="IPR001412">
    <property type="entry name" value="aa-tRNA-synth_I_CS"/>
</dbReference>
<dbReference type="GO" id="GO:0005829">
    <property type="term" value="C:cytosol"/>
    <property type="evidence" value="ECO:0007669"/>
    <property type="project" value="TreeGrafter"/>
</dbReference>
<dbReference type="InterPro" id="IPR014729">
    <property type="entry name" value="Rossmann-like_a/b/a_fold"/>
</dbReference>
<dbReference type="Gene3D" id="1.10.10.830">
    <property type="entry name" value="Ile-tRNA synthetase CP2 domain-like"/>
    <property type="match status" value="1"/>
</dbReference>
<dbReference type="GO" id="GO:0004822">
    <property type="term" value="F:isoleucine-tRNA ligase activity"/>
    <property type="evidence" value="ECO:0007669"/>
    <property type="project" value="UniProtKB-UniRule"/>
</dbReference>
<dbReference type="CDD" id="cd00818">
    <property type="entry name" value="IleRS_core"/>
    <property type="match status" value="1"/>
</dbReference>
<gene>
    <name evidence="10 14" type="primary">ileS</name>
    <name evidence="14" type="ORF">KDW03_05815</name>
</gene>
<keyword evidence="2 10" id="KW-0963">Cytoplasm</keyword>
<dbReference type="PRINTS" id="PR00984">
    <property type="entry name" value="TRNASYNTHILE"/>
</dbReference>
<dbReference type="SUPFAM" id="SSF52374">
    <property type="entry name" value="Nucleotidylyl transferase"/>
    <property type="match status" value="1"/>
</dbReference>
<dbReference type="GO" id="GO:0002161">
    <property type="term" value="F:aminoacyl-tRNA deacylase activity"/>
    <property type="evidence" value="ECO:0007669"/>
    <property type="project" value="InterPro"/>
</dbReference>
<comment type="similarity">
    <text evidence="1 10">Belongs to the class-I aminoacyl-tRNA synthetase family. IleS type 1 subfamily.</text>
</comment>
<comment type="subcellular location">
    <subcellularLocation>
        <location evidence="10">Cytoplasm</location>
    </subcellularLocation>
</comment>
<evidence type="ECO:0000256" key="8">
    <source>
        <dbReference type="ARBA" id="ARBA00025217"/>
    </source>
</evidence>
<evidence type="ECO:0000256" key="1">
    <source>
        <dbReference type="ARBA" id="ARBA00006887"/>
    </source>
</evidence>
<keyword evidence="3 10" id="KW-0436">Ligase</keyword>
<dbReference type="InterPro" id="IPR013155">
    <property type="entry name" value="M/V/L/I-tRNA-synth_anticd-bd"/>
</dbReference>
<evidence type="ECO:0000256" key="4">
    <source>
        <dbReference type="ARBA" id="ARBA00022741"/>
    </source>
</evidence>
<dbReference type="SUPFAM" id="SSF50677">
    <property type="entry name" value="ValRS/IleRS/LeuRS editing domain"/>
    <property type="match status" value="1"/>
</dbReference>
<dbReference type="GO" id="GO:0005524">
    <property type="term" value="F:ATP binding"/>
    <property type="evidence" value="ECO:0007669"/>
    <property type="project" value="UniProtKB-UniRule"/>
</dbReference>
<feature type="binding site" evidence="10">
    <location>
        <position position="914"/>
    </location>
    <ligand>
        <name>Zn(2+)</name>
        <dbReference type="ChEBI" id="CHEBI:29105"/>
    </ligand>
</feature>
<dbReference type="Pfam" id="PF00133">
    <property type="entry name" value="tRNA-synt_1"/>
    <property type="match status" value="1"/>
</dbReference>
<feature type="short sequence motif" description="'HIGH' region" evidence="10">
    <location>
        <begin position="57"/>
        <end position="67"/>
    </location>
</feature>
<dbReference type="Pfam" id="PF08264">
    <property type="entry name" value="Anticodon_1"/>
    <property type="match status" value="1"/>
</dbReference>
<dbReference type="InterPro" id="IPR002300">
    <property type="entry name" value="aa-tRNA-synth_Ia"/>
</dbReference>
<keyword evidence="5 10" id="KW-0067">ATP-binding</keyword>
<dbReference type="PANTHER" id="PTHR42765:SF1">
    <property type="entry name" value="ISOLEUCINE--TRNA LIGASE, MITOCHONDRIAL"/>
    <property type="match status" value="1"/>
</dbReference>
<sequence length="923" mass="106469">MDYSKTVNLPNTPFSMKANLVEKEPKIIEMWEKNRIYFKQLEKRAKAPTFILHDGPPYANGEIHLGTALNKILKDMIVKYKFFRGHKTPFIPGWDCHGLPIELKVVEQLGGKASEIPVKKLRAECRKYAEKYITIQRDGFRRLGCIGDWENPYLTMSHEYEAAIVEAFGRIVEKGLIYRGLRPVHWCLHCCTSLAEAEIEYHDHHSPSIYVKFPVIKHNVSALQEKPLFVLIWTTTPWTLPANTGLSFHPEEAYVAAEINGEYLIVAEKLLPSVASVIEAKIGNIHILTQKELESLKVMHPWIDRESRVVFGEHVTMDTGTGIVHTAPGHGMEDYLIGKETGLEMLSPVNDKGEFTPEVPEFQGMNVFDANEKIIQFLEEKNRLYARTDIEHSYPHCWRCKKPIIFRSKPQWFFKVSDPQLAKKALETLPHIQWIPAWGQTRIENMLKDRPDWCLSRQRHWGVPIPAFYCEYCNEPHLDKKTIDHIIGLIHEHGIDVWFDRDAAELLPTGTVCHNCGGKTFRKETDILDVWFDSGVSNIAVLDKHPQLHSPADVYLEGNDQYRGWFQASLWPSVAVKDKAPFKAIITHGWVLDEQGRQMHKSLGNAVSPREIYEKFGADVLRLWVVTEDYRGDLRIGSQLIQKAADSYRKVRNTFRFIMGNLDGFSTDKKLPVSKLKPVDAYMLSELANLADRVTRFFDQYEFYRGFRELYNFCAVDLSAFYLDILKDRLYIYEKESYERLSAQTVLYEILRVLTILFAPILSFTMEEVYQTYFAKSEGDSVLLQDWPEIPQEWRNDDLAKDFDALKAIRESVLKAIEALRSRETDLGGSLETKILLEPKNPYTRGLLEKYEKDIRFFFIVSQVEITSVNQADAEDDNVKVKAEKADGQKCARCWNYSVHVGEFSDYPDLCERCAPIVSKMQG</sequence>
<evidence type="ECO:0000256" key="3">
    <source>
        <dbReference type="ARBA" id="ARBA00022598"/>
    </source>
</evidence>
<feature type="short sequence motif" description="'KMSKS' region" evidence="10">
    <location>
        <begin position="598"/>
        <end position="602"/>
    </location>
</feature>
<protein>
    <recommendedName>
        <fullName evidence="10">Isoleucine--tRNA ligase</fullName>
        <ecNumber evidence="10">6.1.1.5</ecNumber>
    </recommendedName>
    <alternativeName>
        <fullName evidence="10">Isoleucyl-tRNA synthetase</fullName>
        <shortName evidence="10">IleRS</shortName>
    </alternativeName>
</protein>
<feature type="binding site" evidence="10">
    <location>
        <position position="894"/>
    </location>
    <ligand>
        <name>Zn(2+)</name>
        <dbReference type="ChEBI" id="CHEBI:29105"/>
    </ligand>
</feature>
<dbReference type="Gene3D" id="3.40.50.620">
    <property type="entry name" value="HUPs"/>
    <property type="match status" value="2"/>
</dbReference>
<proteinExistence type="inferred from homology"/>
<evidence type="ECO:0000256" key="7">
    <source>
        <dbReference type="ARBA" id="ARBA00023146"/>
    </source>
</evidence>
<dbReference type="GO" id="GO:0000049">
    <property type="term" value="F:tRNA binding"/>
    <property type="evidence" value="ECO:0007669"/>
    <property type="project" value="InterPro"/>
</dbReference>
<evidence type="ECO:0000313" key="15">
    <source>
        <dbReference type="Proteomes" id="UP001056539"/>
    </source>
</evidence>
<dbReference type="CDD" id="cd07960">
    <property type="entry name" value="Anticodon_Ia_Ile_BEm"/>
    <property type="match status" value="1"/>
</dbReference>
<keyword evidence="4 10" id="KW-0547">Nucleotide-binding</keyword>
<keyword evidence="6 10" id="KW-0648">Protein biosynthesis</keyword>
<evidence type="ECO:0000313" key="14">
    <source>
        <dbReference type="EMBL" id="URA11308.1"/>
    </source>
</evidence>
<feature type="domain" description="Zinc finger FPG/IleRS-type" evidence="12">
    <location>
        <begin position="888"/>
        <end position="916"/>
    </location>
</feature>
<dbReference type="PROSITE" id="PS00178">
    <property type="entry name" value="AA_TRNA_LIGASE_I"/>
    <property type="match status" value="1"/>
</dbReference>
<evidence type="ECO:0000256" key="6">
    <source>
        <dbReference type="ARBA" id="ARBA00022917"/>
    </source>
</evidence>
<comment type="domain">
    <text evidence="10">IleRS has two distinct active sites: one for aminoacylation and one for editing. The misactivated valine is translocated from the active site to the editing site, which sterically excludes the correctly activated isoleucine. The single editing site contains two valyl binding pockets, one specific for each substrate (Val-AMP or Val-tRNA(Ile)).</text>
</comment>
<comment type="cofactor">
    <cofactor evidence="10">
        <name>Zn(2+)</name>
        <dbReference type="ChEBI" id="CHEBI:29105"/>
    </cofactor>
    <text evidence="10">Binds 1 zinc ion per subunit.</text>
</comment>
<dbReference type="InterPro" id="IPR023585">
    <property type="entry name" value="Ile-tRNA-ligase_type1"/>
</dbReference>
<dbReference type="InterPro" id="IPR009008">
    <property type="entry name" value="Val/Leu/Ile-tRNA-synth_edit"/>
</dbReference>
<feature type="domain" description="Aminoacyl-tRNA synthetase class Ia" evidence="11">
    <location>
        <begin position="27"/>
        <end position="636"/>
    </location>
</feature>
<evidence type="ECO:0000259" key="11">
    <source>
        <dbReference type="Pfam" id="PF00133"/>
    </source>
</evidence>
<organism evidence="14 15">
    <name type="scientific">Thermospira aquatica</name>
    <dbReference type="NCBI Taxonomy" id="2828656"/>
    <lineage>
        <taxon>Bacteria</taxon>
        <taxon>Pseudomonadati</taxon>
        <taxon>Spirochaetota</taxon>
        <taxon>Spirochaetia</taxon>
        <taxon>Brevinematales</taxon>
        <taxon>Thermospiraceae</taxon>
        <taxon>Thermospira</taxon>
    </lineage>
</organism>
<evidence type="ECO:0000256" key="2">
    <source>
        <dbReference type="ARBA" id="ARBA00022490"/>
    </source>
</evidence>
<dbReference type="InterPro" id="IPR050081">
    <property type="entry name" value="Ile-tRNA_ligase"/>
</dbReference>
<keyword evidence="7 10" id="KW-0030">Aminoacyl-tRNA synthetase</keyword>
<dbReference type="Gene3D" id="1.10.730.20">
    <property type="match status" value="1"/>
</dbReference>
<name>A0AAX3BG42_9SPIR</name>
<dbReference type="InterPro" id="IPR033708">
    <property type="entry name" value="Anticodon_Ile_BEm"/>
</dbReference>
<dbReference type="GO" id="GO:0008270">
    <property type="term" value="F:zinc ion binding"/>
    <property type="evidence" value="ECO:0007669"/>
    <property type="project" value="UniProtKB-UniRule"/>
</dbReference>
<feature type="domain" description="Methionyl/Valyl/Leucyl/Isoleucyl-tRNA synthetase anticodon-binding" evidence="13">
    <location>
        <begin position="680"/>
        <end position="823"/>
    </location>
</feature>
<feature type="binding site" evidence="10">
    <location>
        <position position="601"/>
    </location>
    <ligand>
        <name>ATP</name>
        <dbReference type="ChEBI" id="CHEBI:30616"/>
    </ligand>
</feature>
<evidence type="ECO:0000259" key="12">
    <source>
        <dbReference type="Pfam" id="PF06827"/>
    </source>
</evidence>
<accession>A0AAX3BG42</accession>
<dbReference type="AlphaFoldDB" id="A0AAX3BG42"/>
<dbReference type="InterPro" id="IPR009080">
    <property type="entry name" value="tRNAsynth_Ia_anticodon-bd"/>
</dbReference>
<comment type="function">
    <text evidence="8 10">Catalyzes the attachment of isoleucine to tRNA(Ile). As IleRS can inadvertently accommodate and process structurally similar amino acids such as valine, to avoid such errors it has two additional distinct tRNA(Ile)-dependent editing activities. One activity is designated as 'pretransfer' editing and involves the hydrolysis of activated Val-AMP. The other activity is designated 'posttransfer' editing and involves deacylation of mischarged Val-tRNA(Ile).</text>
</comment>
<dbReference type="Pfam" id="PF06827">
    <property type="entry name" value="zf-FPG_IleRS"/>
    <property type="match status" value="1"/>
</dbReference>
<feature type="binding site" evidence="10">
    <location>
        <position position="557"/>
    </location>
    <ligand>
        <name>L-isoleucyl-5'-AMP</name>
        <dbReference type="ChEBI" id="CHEBI:178002"/>
    </ligand>
</feature>
<dbReference type="EMBL" id="CP073355">
    <property type="protein sequence ID" value="URA11308.1"/>
    <property type="molecule type" value="Genomic_DNA"/>
</dbReference>
<dbReference type="FunFam" id="3.40.50.620:FF:000152">
    <property type="entry name" value="Isoleucine--tRNA ligase"/>
    <property type="match status" value="1"/>
</dbReference>
<dbReference type="Proteomes" id="UP001056539">
    <property type="component" value="Chromosome"/>
</dbReference>
<keyword evidence="15" id="KW-1185">Reference proteome</keyword>
<comment type="catalytic activity">
    <reaction evidence="9 10">
        <text>tRNA(Ile) + L-isoleucine + ATP = L-isoleucyl-tRNA(Ile) + AMP + diphosphate</text>
        <dbReference type="Rhea" id="RHEA:11060"/>
        <dbReference type="Rhea" id="RHEA-COMP:9666"/>
        <dbReference type="Rhea" id="RHEA-COMP:9695"/>
        <dbReference type="ChEBI" id="CHEBI:30616"/>
        <dbReference type="ChEBI" id="CHEBI:33019"/>
        <dbReference type="ChEBI" id="CHEBI:58045"/>
        <dbReference type="ChEBI" id="CHEBI:78442"/>
        <dbReference type="ChEBI" id="CHEBI:78528"/>
        <dbReference type="ChEBI" id="CHEBI:456215"/>
        <dbReference type="EC" id="6.1.1.5"/>
    </reaction>
</comment>
<evidence type="ECO:0000256" key="9">
    <source>
        <dbReference type="ARBA" id="ARBA00048359"/>
    </source>
</evidence>
<evidence type="ECO:0000256" key="10">
    <source>
        <dbReference type="HAMAP-Rule" id="MF_02002"/>
    </source>
</evidence>
<reference evidence="14" key="1">
    <citation type="submission" date="2021-04" db="EMBL/GenBank/DDBJ databases">
        <authorList>
            <person name="Postec A."/>
        </authorList>
    </citation>
    <scope>NUCLEOTIDE SEQUENCE</scope>
    <source>
        <strain evidence="14">F1F22</strain>
    </source>
</reference>
<keyword evidence="10" id="KW-0479">Metal-binding</keyword>
<evidence type="ECO:0000259" key="13">
    <source>
        <dbReference type="Pfam" id="PF08264"/>
    </source>
</evidence>
<dbReference type="NCBIfam" id="TIGR00392">
    <property type="entry name" value="ileS"/>
    <property type="match status" value="1"/>
</dbReference>
<dbReference type="RefSeq" id="WP_271436440.1">
    <property type="nucleotide sequence ID" value="NZ_CP073355.1"/>
</dbReference>
<evidence type="ECO:0000256" key="5">
    <source>
        <dbReference type="ARBA" id="ARBA00022840"/>
    </source>
</evidence>
<dbReference type="EC" id="6.1.1.5" evidence="10"/>
<feature type="binding site" evidence="10">
    <location>
        <position position="891"/>
    </location>
    <ligand>
        <name>Zn(2+)</name>
        <dbReference type="ChEBI" id="CHEBI:29105"/>
    </ligand>
</feature>
<dbReference type="KEGG" id="taqu:KDW03_05815"/>